<dbReference type="PANTHER" id="PTHR46603:SF1">
    <property type="entry name" value="ABSCISSION_NOCUT CHECKPOINT REGULATOR"/>
    <property type="match status" value="1"/>
</dbReference>
<dbReference type="GeneID" id="18259896"/>
<evidence type="ECO:0000256" key="1">
    <source>
        <dbReference type="SAM" id="MobiDB-lite"/>
    </source>
</evidence>
<dbReference type="CDD" id="cd19817">
    <property type="entry name" value="Bbox1_ANCHR-like"/>
    <property type="match status" value="1"/>
</dbReference>
<dbReference type="AlphaFoldDB" id="G0SCW2"/>
<dbReference type="InterPro" id="IPR044553">
    <property type="entry name" value="Bbox1_ANCHR"/>
</dbReference>
<dbReference type="KEGG" id="cthr:CTHT_0058580"/>
<organism evidence="3">
    <name type="scientific">Chaetomium thermophilum (strain DSM 1495 / CBS 144.50 / IMI 039719)</name>
    <name type="common">Thermochaetoides thermophila</name>
    <dbReference type="NCBI Taxonomy" id="759272"/>
    <lineage>
        <taxon>Eukaryota</taxon>
        <taxon>Fungi</taxon>
        <taxon>Dikarya</taxon>
        <taxon>Ascomycota</taxon>
        <taxon>Pezizomycotina</taxon>
        <taxon>Sordariomycetes</taxon>
        <taxon>Sordariomycetidae</taxon>
        <taxon>Sordariales</taxon>
        <taxon>Chaetomiaceae</taxon>
        <taxon>Thermochaetoides</taxon>
    </lineage>
</organism>
<dbReference type="STRING" id="759272.G0SCW2"/>
<gene>
    <name evidence="2" type="ORF">CTHT_0058580</name>
</gene>
<proteinExistence type="predicted"/>
<evidence type="ECO:0000313" key="3">
    <source>
        <dbReference type="Proteomes" id="UP000008066"/>
    </source>
</evidence>
<reference evidence="2 3" key="1">
    <citation type="journal article" date="2011" name="Cell">
        <title>Insight into structure and assembly of the nuclear pore complex by utilizing the genome of a eukaryotic thermophile.</title>
        <authorList>
            <person name="Amlacher S."/>
            <person name="Sarges P."/>
            <person name="Flemming D."/>
            <person name="van Noort V."/>
            <person name="Kunze R."/>
            <person name="Devos D.P."/>
            <person name="Arumugam M."/>
            <person name="Bork P."/>
            <person name="Hurt E."/>
        </authorList>
    </citation>
    <scope>NUCLEOTIDE SEQUENCE [LARGE SCALE GENOMIC DNA]</scope>
    <source>
        <strain evidence="3">DSM 1495 / CBS 144.50 / IMI 039719</strain>
    </source>
</reference>
<dbReference type="HOGENOM" id="CLU_037982_1_1_1"/>
<keyword evidence="3" id="KW-1185">Reference proteome</keyword>
<dbReference type="SUPFAM" id="SSF57845">
    <property type="entry name" value="B-box zinc-binding domain"/>
    <property type="match status" value="1"/>
</dbReference>
<feature type="compositionally biased region" description="Basic and acidic residues" evidence="1">
    <location>
        <begin position="16"/>
        <end position="25"/>
    </location>
</feature>
<dbReference type="EMBL" id="GL988045">
    <property type="protein sequence ID" value="EGS19233.1"/>
    <property type="molecule type" value="Genomic_DNA"/>
</dbReference>
<sequence length="336" mass="36706">MPSTQPDDQALWNKLKSTEPARSDKSGASQPPEEPVVSKQKVALVSTRKEYSVSTGFSGAGLAEDDEEVVDQLLESLADEDFDLTAAEVGSILLPGNNTRVDEDKTVSHLQSTRREPTISEAVNDDNSDGEQMDQAVESILTEITEELKRLPLPSASATSEKAQHGIDDQQPQIQSDQAGVEPSKSITKTADADVTFLNLPSVPSRLVDPVPSHEIAHHQQKEEDVDQDIALRLFSLKGIGYDAFGMPIAPTFDPLKHSPASKSSTKGTGLLRSKYSDEDLKTWCIVCLEDATIRCLGCNSDVYCDRCWGEMHVGPRASYDDRGHRWVKLGKTGEN</sequence>
<name>G0SCW2_CHATD</name>
<feature type="region of interest" description="Disordered" evidence="1">
    <location>
        <begin position="155"/>
        <end position="181"/>
    </location>
</feature>
<feature type="compositionally biased region" description="Basic and acidic residues" evidence="1">
    <location>
        <begin position="100"/>
        <end position="118"/>
    </location>
</feature>
<dbReference type="OrthoDB" id="5407799at2759"/>
<protein>
    <submittedName>
        <fullName evidence="2">Uncharacterized protein</fullName>
    </submittedName>
</protein>
<dbReference type="eggNOG" id="KOG1818">
    <property type="taxonomic scope" value="Eukaryota"/>
</dbReference>
<dbReference type="Pfam" id="PF22586">
    <property type="entry name" value="ANCHR-like_BBOX"/>
    <property type="match status" value="1"/>
</dbReference>
<feature type="region of interest" description="Disordered" evidence="1">
    <location>
        <begin position="1"/>
        <end position="41"/>
    </location>
</feature>
<feature type="compositionally biased region" description="Low complexity" evidence="1">
    <location>
        <begin position="169"/>
        <end position="178"/>
    </location>
</feature>
<accession>G0SCW2</accession>
<dbReference type="Proteomes" id="UP000008066">
    <property type="component" value="Unassembled WGS sequence"/>
</dbReference>
<evidence type="ECO:0000313" key="2">
    <source>
        <dbReference type="EMBL" id="EGS19233.1"/>
    </source>
</evidence>
<dbReference type="PANTHER" id="PTHR46603">
    <property type="entry name" value="ABSCISSION/NOCUT CHECKPOINT REGULATOR"/>
    <property type="match status" value="1"/>
</dbReference>
<feature type="region of interest" description="Disordered" evidence="1">
    <location>
        <begin position="95"/>
        <end position="131"/>
    </location>
</feature>
<dbReference type="RefSeq" id="XP_006696178.1">
    <property type="nucleotide sequence ID" value="XM_006696115.1"/>
</dbReference>